<dbReference type="GO" id="GO:0016104">
    <property type="term" value="P:triterpenoid biosynthetic process"/>
    <property type="evidence" value="ECO:0007669"/>
    <property type="project" value="InterPro"/>
</dbReference>
<proteinExistence type="predicted"/>
<dbReference type="PANTHER" id="PTHR11764">
    <property type="entry name" value="TERPENE CYCLASE/MUTASE FAMILY MEMBER"/>
    <property type="match status" value="1"/>
</dbReference>
<evidence type="ECO:0000313" key="2">
    <source>
        <dbReference type="Proteomes" id="UP000237347"/>
    </source>
</evidence>
<dbReference type="AlphaFoldDB" id="A0AAW0LSR3"/>
<protein>
    <submittedName>
        <fullName evidence="1">Lupeol synthase</fullName>
    </submittedName>
</protein>
<reference evidence="1 2" key="1">
    <citation type="journal article" date="2018" name="Sci. Data">
        <title>The draft genome sequence of cork oak.</title>
        <authorList>
            <person name="Ramos A.M."/>
            <person name="Usie A."/>
            <person name="Barbosa P."/>
            <person name="Barros P.M."/>
            <person name="Capote T."/>
            <person name="Chaves I."/>
            <person name="Simoes F."/>
            <person name="Abreu I."/>
            <person name="Carrasquinho I."/>
            <person name="Faro C."/>
            <person name="Guimaraes J.B."/>
            <person name="Mendonca D."/>
            <person name="Nobrega F."/>
            <person name="Rodrigues L."/>
            <person name="Saibo N.J.M."/>
            <person name="Varela M.C."/>
            <person name="Egas C."/>
            <person name="Matos J."/>
            <person name="Miguel C.M."/>
            <person name="Oliveira M.M."/>
            <person name="Ricardo C.P."/>
            <person name="Goncalves S."/>
        </authorList>
    </citation>
    <scope>NUCLEOTIDE SEQUENCE [LARGE SCALE GENOMIC DNA]</scope>
    <source>
        <strain evidence="2">cv. HL8</strain>
    </source>
</reference>
<keyword evidence="2" id="KW-1185">Reference proteome</keyword>
<dbReference type="InterPro" id="IPR018333">
    <property type="entry name" value="Squalene_cyclase"/>
</dbReference>
<dbReference type="PANTHER" id="PTHR11764:SF19">
    <property type="entry name" value="TERPENE CYCLASE_MUTASE FAMILY MEMBER"/>
    <property type="match status" value="1"/>
</dbReference>
<gene>
    <name evidence="1" type="primary">LUS1</name>
    <name evidence="1" type="ORF">CFP56_033798</name>
</gene>
<sequence length="335" mass="38628">MSSLCRLIYMPMSYLYGRRFVGQISSLIQSIRQEIYIQPYHKINWQKTRNMCANEDLYYPHPLVQDMLWEFLYKVGEPLFSSWPFSILREKALKVVMEHIHYEEKNSRYLGIAAGEKVLCLLTCWVENPNSEAYRFHLARVKDYLWIAEDGLKIQGTPSQTWITSFAIQAFISCGFTEEYRYSLLKAHDFIKNSQVQRNPSGDFTKMYRHISKGAWVFSTPDNGWQAALMLSKIPSEIVGRKLDKRCLYNAVDAILSFQAALMLSKIPSEIVGRKLDKRCLYNAVDAILSFQGENEGISQNSGGIGLQPDHSYAPSTYNINNYILSQYVNNEGKT</sequence>
<dbReference type="GO" id="GO:0031559">
    <property type="term" value="F:oxidosqualene cyclase activity"/>
    <property type="evidence" value="ECO:0007669"/>
    <property type="project" value="UniProtKB-ARBA"/>
</dbReference>
<organism evidence="1 2">
    <name type="scientific">Quercus suber</name>
    <name type="common">Cork oak</name>
    <dbReference type="NCBI Taxonomy" id="58331"/>
    <lineage>
        <taxon>Eukaryota</taxon>
        <taxon>Viridiplantae</taxon>
        <taxon>Streptophyta</taxon>
        <taxon>Embryophyta</taxon>
        <taxon>Tracheophyta</taxon>
        <taxon>Spermatophyta</taxon>
        <taxon>Magnoliopsida</taxon>
        <taxon>eudicotyledons</taxon>
        <taxon>Gunneridae</taxon>
        <taxon>Pentapetalae</taxon>
        <taxon>rosids</taxon>
        <taxon>fabids</taxon>
        <taxon>Fagales</taxon>
        <taxon>Fagaceae</taxon>
        <taxon>Quercus</taxon>
    </lineage>
</organism>
<dbReference type="SUPFAM" id="SSF48239">
    <property type="entry name" value="Terpenoid cyclases/Protein prenyltransferases"/>
    <property type="match status" value="2"/>
</dbReference>
<dbReference type="GO" id="GO:0005811">
    <property type="term" value="C:lipid droplet"/>
    <property type="evidence" value="ECO:0007669"/>
    <property type="project" value="InterPro"/>
</dbReference>
<accession>A0AAW0LSR3</accession>
<dbReference type="EMBL" id="PKMF04000059">
    <property type="protein sequence ID" value="KAK7854063.1"/>
    <property type="molecule type" value="Genomic_DNA"/>
</dbReference>
<evidence type="ECO:0000313" key="1">
    <source>
        <dbReference type="EMBL" id="KAK7854063.1"/>
    </source>
</evidence>
<comment type="caution">
    <text evidence="1">The sequence shown here is derived from an EMBL/GenBank/DDBJ whole genome shotgun (WGS) entry which is preliminary data.</text>
</comment>
<dbReference type="Proteomes" id="UP000237347">
    <property type="component" value="Unassembled WGS sequence"/>
</dbReference>
<name>A0AAW0LSR3_QUESU</name>
<dbReference type="Gene3D" id="1.50.10.20">
    <property type="match status" value="1"/>
</dbReference>
<dbReference type="InterPro" id="IPR008930">
    <property type="entry name" value="Terpenoid_cyclase/PrenylTrfase"/>
</dbReference>